<name>A0ABD7X1P5_PRIAR</name>
<feature type="transmembrane region" description="Helical" evidence="1">
    <location>
        <begin position="18"/>
        <end position="35"/>
    </location>
</feature>
<reference evidence="2 3" key="1">
    <citation type="submission" date="2023-02" db="EMBL/GenBank/DDBJ databases">
        <title>Complete genome sequence of Priestia aryabhattai G5MAi6, a methanol-tolerant strain isolated from tap water in Hong Kong.</title>
        <authorList>
            <person name="Leung K.M."/>
            <person name="Lai G.K.K."/>
            <person name="Griffin S.D.J."/>
        </authorList>
    </citation>
    <scope>NUCLEOTIDE SEQUENCE [LARGE SCALE GENOMIC DNA]</scope>
    <source>
        <strain evidence="2 3">G5MAi6</strain>
    </source>
</reference>
<dbReference type="CDD" id="cd21809">
    <property type="entry name" value="ABC-2_lan_permease-like"/>
    <property type="match status" value="1"/>
</dbReference>
<evidence type="ECO:0000313" key="2">
    <source>
        <dbReference type="EMBL" id="WEA46420.1"/>
    </source>
</evidence>
<accession>A0ABD7X1P5</accession>
<evidence type="ECO:0000256" key="1">
    <source>
        <dbReference type="SAM" id="Phobius"/>
    </source>
</evidence>
<dbReference type="AlphaFoldDB" id="A0ABD7X1P5"/>
<keyword evidence="1" id="KW-0812">Transmembrane</keyword>
<feature type="transmembrane region" description="Helical" evidence="1">
    <location>
        <begin position="220"/>
        <end position="239"/>
    </location>
</feature>
<dbReference type="RefSeq" id="WP_221814979.1">
    <property type="nucleotide sequence ID" value="NZ_CP118718.1"/>
</dbReference>
<proteinExistence type="predicted"/>
<keyword evidence="1" id="KW-1133">Transmembrane helix</keyword>
<evidence type="ECO:0000313" key="3">
    <source>
        <dbReference type="Proteomes" id="UP001220217"/>
    </source>
</evidence>
<dbReference type="Proteomes" id="UP001220217">
    <property type="component" value="Chromosome"/>
</dbReference>
<keyword evidence="1" id="KW-0472">Membrane</keyword>
<dbReference type="Pfam" id="PF12730">
    <property type="entry name" value="ABC2_membrane_4"/>
    <property type="match status" value="1"/>
</dbReference>
<feature type="transmembrane region" description="Helical" evidence="1">
    <location>
        <begin position="138"/>
        <end position="163"/>
    </location>
</feature>
<feature type="transmembrane region" description="Helical" evidence="1">
    <location>
        <begin position="47"/>
        <end position="70"/>
    </location>
</feature>
<feature type="transmembrane region" description="Helical" evidence="1">
    <location>
        <begin position="102"/>
        <end position="126"/>
    </location>
</feature>
<dbReference type="EMBL" id="CP118718">
    <property type="protein sequence ID" value="WEA46420.1"/>
    <property type="molecule type" value="Genomic_DNA"/>
</dbReference>
<sequence>MLWQLCKVEWFKLLKTKAWVYLFISPILIAAILFVGDPALPNGKMKWLMASAFIANVHGLLLFPLIGGLVTSFVCRYEHEAGGWKQLLSLPVTRTAVYGAKLITAAAFMGILQVLVFVALLGVSMLKDYPSAIPLKMIAGNMLGGWIAVLPILAFMLVVSMALSSFGASLTVNVILTLPNLFVVNSQRFGPWYPWTQPMYGMLGVTGRESWDLMLTTQTFLVVIISSFLLFVVAGSLYFQRKHIQ</sequence>
<protein>
    <submittedName>
        <fullName evidence="2">ABC transporter permease</fullName>
    </submittedName>
</protein>
<organism evidence="2 3">
    <name type="scientific">Priestia aryabhattai</name>
    <name type="common">Bacillus aryabhattai</name>
    <dbReference type="NCBI Taxonomy" id="412384"/>
    <lineage>
        <taxon>Bacteria</taxon>
        <taxon>Bacillati</taxon>
        <taxon>Bacillota</taxon>
        <taxon>Bacilli</taxon>
        <taxon>Bacillales</taxon>
        <taxon>Bacillaceae</taxon>
        <taxon>Priestia</taxon>
    </lineage>
</organism>
<gene>
    <name evidence="2" type="ORF">PWO00_10795</name>
</gene>